<dbReference type="InterPro" id="IPR023631">
    <property type="entry name" value="Amidase_dom"/>
</dbReference>
<dbReference type="PANTHER" id="PTHR11895">
    <property type="entry name" value="TRANSAMIDASE"/>
    <property type="match status" value="1"/>
</dbReference>
<dbReference type="GO" id="GO:0004040">
    <property type="term" value="F:amidase activity"/>
    <property type="evidence" value="ECO:0007669"/>
    <property type="project" value="UniProtKB-EC"/>
</dbReference>
<dbReference type="SUPFAM" id="SSF75304">
    <property type="entry name" value="Amidase signature (AS) enzymes"/>
    <property type="match status" value="1"/>
</dbReference>
<dbReference type="AlphaFoldDB" id="A0A446CM56"/>
<gene>
    <name evidence="2" type="primary">amiD_3</name>
    <name evidence="2" type="ORF">AVE30378_03306</name>
</gene>
<dbReference type="InterPro" id="IPR036928">
    <property type="entry name" value="AS_sf"/>
</dbReference>
<dbReference type="EMBL" id="UFQC01000016">
    <property type="protein sequence ID" value="SSW68982.1"/>
    <property type="molecule type" value="Genomic_DNA"/>
</dbReference>
<dbReference type="Proteomes" id="UP000289465">
    <property type="component" value="Unassembled WGS sequence"/>
</dbReference>
<evidence type="ECO:0000259" key="1">
    <source>
        <dbReference type="Pfam" id="PF01425"/>
    </source>
</evidence>
<name>A0A446CM56_9BURK</name>
<sequence>MSHDDLHYMGLREIGKAIQSGEVSSETVTERQIDRIGKLDGRLKSYVLLMKDGAMEAARQADREIAQGQVRGPLHGVPVAVKDLCWTADAPTAFGTTLYRGFQSHEDGTVVKRLREAGAVLLGKVQLTEGALTDHHPEVDPPVNPWNPEHWTGVSSSGSGVAPAAGLCYGAIGTDTGGSIRFPSAACGVTGIKPTWGRVSRYGAFELAASLDHLGPMTRSAEDSAAMLGAIAGADDNDPTASQLPVPDYLREMERGVQGLRIGVDSRWNHDDVDAPTRRMMDEAVAVMARLGAEIVEVKAPDAVDVQRNWFNLCSIEAAVAHEKTYPQQKGSYGPALANLIEMGRTLSGTDYQKILLQRAAYTGKLRALMQGVDVLLVPTTPIASPTVAQMHVTGQAYVDIWFAMMRYTAPLDMAGAPTITLPGGFLEGAGTPIGFQFVGADFREDLIVRAAHAYQQTTDWHRRHPDLAGA</sequence>
<organism evidence="2 3">
    <name type="scientific">Achromobacter veterisilvae</name>
    <dbReference type="NCBI Taxonomy" id="2069367"/>
    <lineage>
        <taxon>Bacteria</taxon>
        <taxon>Pseudomonadati</taxon>
        <taxon>Pseudomonadota</taxon>
        <taxon>Betaproteobacteria</taxon>
        <taxon>Burkholderiales</taxon>
        <taxon>Alcaligenaceae</taxon>
        <taxon>Achromobacter</taxon>
    </lineage>
</organism>
<evidence type="ECO:0000313" key="3">
    <source>
        <dbReference type="Proteomes" id="UP000289465"/>
    </source>
</evidence>
<proteinExistence type="predicted"/>
<dbReference type="RefSeq" id="WP_129241982.1">
    <property type="nucleotide sequence ID" value="NZ_UFQC01000016.1"/>
</dbReference>
<keyword evidence="2" id="KW-0378">Hydrolase</keyword>
<reference evidence="2 3" key="1">
    <citation type="submission" date="2018-07" db="EMBL/GenBank/DDBJ databases">
        <authorList>
            <person name="Peeters C."/>
        </authorList>
    </citation>
    <scope>NUCLEOTIDE SEQUENCE [LARGE SCALE GENOMIC DNA]</scope>
    <source>
        <strain evidence="2 3">LMG 30378</strain>
    </source>
</reference>
<dbReference type="InterPro" id="IPR000120">
    <property type="entry name" value="Amidase"/>
</dbReference>
<dbReference type="PANTHER" id="PTHR11895:SF176">
    <property type="entry name" value="AMIDASE AMID-RELATED"/>
    <property type="match status" value="1"/>
</dbReference>
<evidence type="ECO:0000313" key="2">
    <source>
        <dbReference type="EMBL" id="SSW68982.1"/>
    </source>
</evidence>
<dbReference type="OrthoDB" id="112488at2"/>
<dbReference type="Pfam" id="PF01425">
    <property type="entry name" value="Amidase"/>
    <property type="match status" value="1"/>
</dbReference>
<dbReference type="EC" id="3.5.1.4" evidence="2"/>
<dbReference type="Gene3D" id="3.90.1300.10">
    <property type="entry name" value="Amidase signature (AS) domain"/>
    <property type="match status" value="1"/>
</dbReference>
<feature type="domain" description="Amidase" evidence="1">
    <location>
        <begin position="28"/>
        <end position="448"/>
    </location>
</feature>
<protein>
    <submittedName>
        <fullName evidence="2">Amidase AmiD</fullName>
        <ecNumber evidence="2">3.5.1.4</ecNumber>
    </submittedName>
</protein>
<accession>A0A446CM56</accession>